<feature type="compositionally biased region" description="Polar residues" evidence="1">
    <location>
        <begin position="42"/>
        <end position="55"/>
    </location>
</feature>
<feature type="compositionally biased region" description="Low complexity" evidence="1">
    <location>
        <begin position="56"/>
        <end position="77"/>
    </location>
</feature>
<feature type="region of interest" description="Disordered" evidence="1">
    <location>
        <begin position="1"/>
        <end position="99"/>
    </location>
</feature>
<gene>
    <name evidence="2" type="ORF">Ahy_A05g023946</name>
</gene>
<comment type="caution">
    <text evidence="2">The sequence shown here is derived from an EMBL/GenBank/DDBJ whole genome shotgun (WGS) entry which is preliminary data.</text>
</comment>
<evidence type="ECO:0000256" key="1">
    <source>
        <dbReference type="SAM" id="MobiDB-lite"/>
    </source>
</evidence>
<dbReference type="AlphaFoldDB" id="A0A445D4Y6"/>
<name>A0A445D4Y6_ARAHY</name>
<dbReference type="EMBL" id="SDMP01000005">
    <property type="protein sequence ID" value="RYR58285.1"/>
    <property type="molecule type" value="Genomic_DNA"/>
</dbReference>
<reference evidence="2 3" key="1">
    <citation type="submission" date="2019-01" db="EMBL/GenBank/DDBJ databases">
        <title>Sequencing of cultivated peanut Arachis hypogaea provides insights into genome evolution and oil improvement.</title>
        <authorList>
            <person name="Chen X."/>
        </authorList>
    </citation>
    <scope>NUCLEOTIDE SEQUENCE [LARGE SCALE GENOMIC DNA]</scope>
    <source>
        <strain evidence="3">cv. Fuhuasheng</strain>
        <tissue evidence="2">Leaves</tissue>
    </source>
</reference>
<sequence>MMVTGLGIATETRETMKKDKYTRRSRNIGDDEENSFKKDTAHSVSKSQKNAPSRVSKSSTSNAYYTYSSVASQSSSAPANNTEDDFDDFDPRGTFARSY</sequence>
<dbReference type="Proteomes" id="UP000289738">
    <property type="component" value="Chromosome A05"/>
</dbReference>
<accession>A0A445D4Y6</accession>
<evidence type="ECO:0000313" key="3">
    <source>
        <dbReference type="Proteomes" id="UP000289738"/>
    </source>
</evidence>
<keyword evidence="3" id="KW-1185">Reference proteome</keyword>
<evidence type="ECO:0000313" key="2">
    <source>
        <dbReference type="EMBL" id="RYR58285.1"/>
    </source>
</evidence>
<organism evidence="2 3">
    <name type="scientific">Arachis hypogaea</name>
    <name type="common">Peanut</name>
    <dbReference type="NCBI Taxonomy" id="3818"/>
    <lineage>
        <taxon>Eukaryota</taxon>
        <taxon>Viridiplantae</taxon>
        <taxon>Streptophyta</taxon>
        <taxon>Embryophyta</taxon>
        <taxon>Tracheophyta</taxon>
        <taxon>Spermatophyta</taxon>
        <taxon>Magnoliopsida</taxon>
        <taxon>eudicotyledons</taxon>
        <taxon>Gunneridae</taxon>
        <taxon>Pentapetalae</taxon>
        <taxon>rosids</taxon>
        <taxon>fabids</taxon>
        <taxon>Fabales</taxon>
        <taxon>Fabaceae</taxon>
        <taxon>Papilionoideae</taxon>
        <taxon>50 kb inversion clade</taxon>
        <taxon>dalbergioids sensu lato</taxon>
        <taxon>Dalbergieae</taxon>
        <taxon>Pterocarpus clade</taxon>
        <taxon>Arachis</taxon>
    </lineage>
</organism>
<protein>
    <submittedName>
        <fullName evidence="2">Uncharacterized protein</fullName>
    </submittedName>
</protein>
<proteinExistence type="predicted"/>